<organism evidence="3 4">
    <name type="scientific">Tritrichomonas foetus</name>
    <dbReference type="NCBI Taxonomy" id="1144522"/>
    <lineage>
        <taxon>Eukaryota</taxon>
        <taxon>Metamonada</taxon>
        <taxon>Parabasalia</taxon>
        <taxon>Tritrichomonadida</taxon>
        <taxon>Tritrichomonadidae</taxon>
        <taxon>Tritrichomonas</taxon>
    </lineage>
</organism>
<dbReference type="InterPro" id="IPR001054">
    <property type="entry name" value="A/G_cyclase"/>
</dbReference>
<evidence type="ECO:0000313" key="3">
    <source>
        <dbReference type="EMBL" id="OHT06828.1"/>
    </source>
</evidence>
<evidence type="ECO:0000313" key="4">
    <source>
        <dbReference type="Proteomes" id="UP000179807"/>
    </source>
</evidence>
<sequence>MNQQSAKTHEIHGRARSKGNETLISSATNAFVVPFCVILTRIRASHAFCQIIFFVSEVIVHMQLFMTCTYPMLSDVWEQIPTSFNLTQIFTVFTRLLPQNLTFTVAARASYFICLIIVVSFTCLIVPLAFYRPNSVFSSSSLPYMPTIPIILLYILCFPMASLTTYFWFERENNNGYYPAVLCTVSFCFCFFGSRIYIHVLHCLPNFPKLYGVQWGMPQFYIKQSLYIAVFVVCEAMPYIPLQWTRILFVVINAVIFLMYAIESIYYCDGMILDFNILKVFTTLGGGIFHLISLSIMFTANRPGVYSSLILILSFPLLVFSYLICRSRIAHFHRVFSRAVKRKSNLELDQMNPRKLLVCIGTNLHLFQEDFSILDHITENNPENFDIISLYAKFAALTFVHFDKVHNLLVELKKLRNLNFAQQIVLTFIEILSLQDEKNHNQEKIGEMCSIVSTEFLRNLNLFWTEILLGRSERLISLATAVDNKYQTAVCLFTLLGTNRGKMSHSFEQFCSVSTLKVSDPVFPERYSFFKLLYEPKYQAVTYKDQQEALQLKNFRYQPPLRSVHISAFLAKYQKTIRILKITIVALPFIASIAFAIMPLIFSSIVYDYISPSWNLFYHLELAGVQIASVYAIHPFLLLSYYDNINASKLSREILNEKLFLTRMIDPYADMENMLKQLIANIPYVLRALDDYNYYEILDPIIKSYVQVSLTSYPNPVSRRVPFAKYLSIIPIRFSEQTKMGHDELIDYFNNSRWISLMINNSDLFLNNIIDFLYGFGEIAHKHCVKDLTNLAFNMEMVMLAVIVLFIILTIILVVILFRAYNKLFEPLFLLPKVSISELIDKLSSKPTNEIEEQEHQQVGSQITYNLKQLAYERPSQAFHTRKQFKFYILFVTIILIFLIRLLFSPIVSTLSNDSEEAFKGMTVAVEGYSTQISLLKTLRDIAELLCRYYAGLTVPIDRNNVLLRRIYTNTVDLQAELANISISGIDLPHIIDKNFYFVSPNNGTTVLANFTFVDKISYLYTQLYLLINTFQSKWSIMDTTAQSILEIMLSAISQHSPNFLDNTYSNALNSLHWMVDKCILLACISLYTVSIFYIIIRFWPTFSLGSADFAQPIFASIPPRSIHTFHQYLGAESDERSKDEDPHLAMSIFNDDSTFQTILDPLILTGSDGKIVTMSAPALQLFGLESIPNITLPEFLEKISYEHIGLQLPIIKPVLYSFHLKPIENDENSQSTGKSMHSDNIRDTASNPNIAITLVANVFPTAKFSTNGSQIFYSCLIEDVTKLSALIAQMNKEANRVRYLTVQLAPEITLDFFLEYQTFMSLQLPKLAIASFFIPTASESLDITLYVQEAIRDALHQSPSLTFFGRSVQMFRVISGLANTKTQAIEGATELILFSQRLMHNIIQLEDHLNISFDVRCGIHFSGPYIADVVSETPPVFELFGASMTISQQIAANAVPKHITISRDMYEAIFDQGFTITFEKEIRQIGGDEMSIHNVEPRSE</sequence>
<feature type="transmembrane region" description="Helical" evidence="1">
    <location>
        <begin position="247"/>
        <end position="268"/>
    </location>
</feature>
<feature type="transmembrane region" description="Helical" evidence="1">
    <location>
        <begin position="622"/>
        <end position="642"/>
    </location>
</feature>
<feature type="transmembrane region" description="Helical" evidence="1">
    <location>
        <begin position="885"/>
        <end position="904"/>
    </location>
</feature>
<dbReference type="GeneID" id="94838821"/>
<accession>A0A1J4KAT9</accession>
<feature type="transmembrane region" description="Helical" evidence="1">
    <location>
        <begin position="150"/>
        <end position="169"/>
    </location>
</feature>
<feature type="transmembrane region" description="Helical" evidence="1">
    <location>
        <begin position="798"/>
        <end position="821"/>
    </location>
</feature>
<dbReference type="InterPro" id="IPR029787">
    <property type="entry name" value="Nucleotide_cyclase"/>
</dbReference>
<feature type="transmembrane region" description="Helical" evidence="1">
    <location>
        <begin position="1079"/>
        <end position="1100"/>
    </location>
</feature>
<proteinExistence type="predicted"/>
<keyword evidence="1" id="KW-0472">Membrane</keyword>
<comment type="caution">
    <text evidence="3">The sequence shown here is derived from an EMBL/GenBank/DDBJ whole genome shotgun (WGS) entry which is preliminary data.</text>
</comment>
<keyword evidence="4" id="KW-1185">Reference proteome</keyword>
<dbReference type="GO" id="GO:0009190">
    <property type="term" value="P:cyclic nucleotide biosynthetic process"/>
    <property type="evidence" value="ECO:0007669"/>
    <property type="project" value="InterPro"/>
</dbReference>
<feature type="transmembrane region" description="Helical" evidence="1">
    <location>
        <begin position="579"/>
        <end position="602"/>
    </location>
</feature>
<dbReference type="SUPFAM" id="SSF55073">
    <property type="entry name" value="Nucleotide cyclase"/>
    <property type="match status" value="1"/>
</dbReference>
<dbReference type="VEuPathDB" id="TrichDB:TRFO_25074"/>
<feature type="domain" description="Guanylate cyclase" evidence="2">
    <location>
        <begin position="1372"/>
        <end position="1494"/>
    </location>
</feature>
<keyword evidence="1" id="KW-1133">Transmembrane helix</keyword>
<dbReference type="GO" id="GO:0035556">
    <property type="term" value="P:intracellular signal transduction"/>
    <property type="evidence" value="ECO:0007669"/>
    <property type="project" value="InterPro"/>
</dbReference>
<dbReference type="Pfam" id="PF00211">
    <property type="entry name" value="Guanylate_cyc"/>
    <property type="match status" value="1"/>
</dbReference>
<keyword evidence="1" id="KW-0812">Transmembrane</keyword>
<name>A0A1J4KAT9_9EUKA</name>
<reference evidence="3" key="1">
    <citation type="submission" date="2016-10" db="EMBL/GenBank/DDBJ databases">
        <authorList>
            <person name="Benchimol M."/>
            <person name="Almeida L.G."/>
            <person name="Vasconcelos A.T."/>
            <person name="Perreira-Neves A."/>
            <person name="Rosa I.A."/>
            <person name="Tasca T."/>
            <person name="Bogo M.R."/>
            <person name="de Souza W."/>
        </authorList>
    </citation>
    <scope>NUCLEOTIDE SEQUENCE [LARGE SCALE GENOMIC DNA]</scope>
    <source>
        <strain evidence="3">K</strain>
    </source>
</reference>
<dbReference type="RefSeq" id="XP_068359964.1">
    <property type="nucleotide sequence ID" value="XM_068504117.1"/>
</dbReference>
<feature type="transmembrane region" description="Helical" evidence="1">
    <location>
        <begin position="280"/>
        <end position="300"/>
    </location>
</feature>
<feature type="transmembrane region" description="Helical" evidence="1">
    <location>
        <begin position="176"/>
        <end position="198"/>
    </location>
</feature>
<gene>
    <name evidence="3" type="ORF">TRFO_25074</name>
</gene>
<evidence type="ECO:0000256" key="1">
    <source>
        <dbReference type="SAM" id="Phobius"/>
    </source>
</evidence>
<dbReference type="EMBL" id="MLAK01000714">
    <property type="protein sequence ID" value="OHT06828.1"/>
    <property type="molecule type" value="Genomic_DNA"/>
</dbReference>
<dbReference type="Proteomes" id="UP000179807">
    <property type="component" value="Unassembled WGS sequence"/>
</dbReference>
<feature type="transmembrane region" description="Helical" evidence="1">
    <location>
        <begin position="306"/>
        <end position="325"/>
    </location>
</feature>
<dbReference type="Gene3D" id="3.30.70.1230">
    <property type="entry name" value="Nucleotide cyclase"/>
    <property type="match status" value="1"/>
</dbReference>
<feature type="transmembrane region" description="Helical" evidence="1">
    <location>
        <begin position="109"/>
        <end position="130"/>
    </location>
</feature>
<evidence type="ECO:0000259" key="2">
    <source>
        <dbReference type="Pfam" id="PF00211"/>
    </source>
</evidence>
<protein>
    <recommendedName>
        <fullName evidence="2">Guanylate cyclase domain-containing protein</fullName>
    </recommendedName>
</protein>